<evidence type="ECO:0000313" key="8">
    <source>
        <dbReference type="EMBL" id="WGZ91901.1"/>
    </source>
</evidence>
<proteinExistence type="inferred from homology"/>
<dbReference type="PANTHER" id="PTHR22777:SF27">
    <property type="entry name" value="MAGNESIUM AND COBALT EFFLUX PROTEIN CORC"/>
    <property type="match status" value="1"/>
</dbReference>
<dbReference type="PROSITE" id="PS51371">
    <property type="entry name" value="CBS"/>
    <property type="match status" value="2"/>
</dbReference>
<dbReference type="SMART" id="SM00116">
    <property type="entry name" value="CBS"/>
    <property type="match status" value="2"/>
</dbReference>
<dbReference type="InterPro" id="IPR016169">
    <property type="entry name" value="FAD-bd_PCMH_sub2"/>
</dbReference>
<dbReference type="SMART" id="SM01091">
    <property type="entry name" value="CorC_HlyC"/>
    <property type="match status" value="1"/>
</dbReference>
<dbReference type="EMBL" id="CP124755">
    <property type="protein sequence ID" value="WGZ91901.1"/>
    <property type="molecule type" value="Genomic_DNA"/>
</dbReference>
<dbReference type="InterPro" id="IPR044751">
    <property type="entry name" value="Ion_transp-like_CBS"/>
</dbReference>
<evidence type="ECO:0000256" key="3">
    <source>
        <dbReference type="ARBA" id="ARBA00023122"/>
    </source>
</evidence>
<gene>
    <name evidence="8" type="ORF">QJT80_05325</name>
</gene>
<dbReference type="Proteomes" id="UP001300672">
    <property type="component" value="Chromosome"/>
</dbReference>
<sequence length="284" mass="32093">MKSEIGESRPRPRWKQWLVEKLDLNSQSHADIMQALQKINEKHILPDQTIGMLQGVLGYGNLVAQDIMIPRSQVDFIHTQDAFDAILRKVTESGHSRYPVLDNEHNRVLGILLAKDLLKYSGREQSFYLQQVLRPVLMIPESQRLPTLLDDFRNSGTHMAVVIDEYSSVAGIITFEDVLEQIVGEIDDEYDMADVEIDHVKPQADGRYLVEASTPIAEVNEVLGTSFDTDEYDTIAGILIDELGKIPQQGEEVKLNGFVFRIIAGDNRRIALLEVEREPEDIAA</sequence>
<dbReference type="PANTHER" id="PTHR22777">
    <property type="entry name" value="HEMOLYSIN-RELATED"/>
    <property type="match status" value="1"/>
</dbReference>
<evidence type="ECO:0000259" key="7">
    <source>
        <dbReference type="PROSITE" id="PS51371"/>
    </source>
</evidence>
<dbReference type="Pfam" id="PF00571">
    <property type="entry name" value="CBS"/>
    <property type="match status" value="2"/>
</dbReference>
<dbReference type="FunFam" id="3.10.580.10:FF:000002">
    <property type="entry name" value="Magnesium/cobalt efflux protein CorC"/>
    <property type="match status" value="1"/>
</dbReference>
<name>A0AA95HBX4_9GAMM</name>
<comment type="function">
    <text evidence="4">Plays a role in the transport of magnesium and cobalt ions.</text>
</comment>
<dbReference type="InterPro" id="IPR046342">
    <property type="entry name" value="CBS_dom_sf"/>
</dbReference>
<accession>A0AA95HBX4</accession>
<dbReference type="GO" id="GO:0005886">
    <property type="term" value="C:plasma membrane"/>
    <property type="evidence" value="ECO:0007669"/>
    <property type="project" value="TreeGrafter"/>
</dbReference>
<keyword evidence="3 6" id="KW-0129">CBS domain</keyword>
<evidence type="ECO:0000256" key="2">
    <source>
        <dbReference type="ARBA" id="ARBA00022737"/>
    </source>
</evidence>
<dbReference type="AlphaFoldDB" id="A0AA95HBX4"/>
<protein>
    <recommendedName>
        <fullName evidence="5">Magnesium and cobalt efflux protein CorC</fullName>
    </recommendedName>
</protein>
<evidence type="ECO:0000256" key="6">
    <source>
        <dbReference type="PROSITE-ProRule" id="PRU00703"/>
    </source>
</evidence>
<evidence type="ECO:0000256" key="4">
    <source>
        <dbReference type="ARBA" id="ARBA00037273"/>
    </source>
</evidence>
<reference evidence="8" key="2">
    <citation type="submission" date="2023-04" db="EMBL/GenBank/DDBJ databases">
        <authorList>
            <person name="Beletskiy A.V."/>
            <person name="Mardanov A.V."/>
            <person name="Ravin N.V."/>
        </authorList>
    </citation>
    <scope>NUCLEOTIDE SEQUENCE</scope>
    <source>
        <strain evidence="8">GKL-01</strain>
    </source>
</reference>
<dbReference type="GO" id="GO:0050660">
    <property type="term" value="F:flavin adenine dinucleotide binding"/>
    <property type="evidence" value="ECO:0007669"/>
    <property type="project" value="InterPro"/>
</dbReference>
<dbReference type="KEGG" id="tdu:QJT80_05325"/>
<dbReference type="InterPro" id="IPR005170">
    <property type="entry name" value="Transptr-assoc_dom"/>
</dbReference>
<dbReference type="SUPFAM" id="SSF56176">
    <property type="entry name" value="FAD-binding/transporter-associated domain-like"/>
    <property type="match status" value="1"/>
</dbReference>
<feature type="domain" description="CBS" evidence="7">
    <location>
        <begin position="68"/>
        <end position="127"/>
    </location>
</feature>
<evidence type="ECO:0000256" key="5">
    <source>
        <dbReference type="ARBA" id="ARBA00040729"/>
    </source>
</evidence>
<reference evidence="8" key="1">
    <citation type="journal article" date="2023" name="Int. J. Mol. Sci.">
        <title>Metagenomics Revealed a New Genus 'Candidatus Thiocaldithrix dubininis' gen. nov., sp. nov. and a New Species 'Candidatus Thiothrix putei' sp. nov. in the Family Thiotrichaceae, Some Members of Which Have Traits of Both Na+- and H+-Motive Energetics.</title>
        <authorList>
            <person name="Ravin N.V."/>
            <person name="Muntyan M.S."/>
            <person name="Smolyakov D.D."/>
            <person name="Rudenko T.S."/>
            <person name="Beletsky A.V."/>
            <person name="Mardanov A.V."/>
            <person name="Grabovich M.Y."/>
        </authorList>
    </citation>
    <scope>NUCLEOTIDE SEQUENCE</scope>
    <source>
        <strain evidence="8">GKL-01</strain>
    </source>
</reference>
<dbReference type="InterPro" id="IPR036318">
    <property type="entry name" value="FAD-bd_PCMH-like_sf"/>
</dbReference>
<evidence type="ECO:0000256" key="1">
    <source>
        <dbReference type="ARBA" id="ARBA00006337"/>
    </source>
</evidence>
<feature type="domain" description="CBS" evidence="7">
    <location>
        <begin position="132"/>
        <end position="189"/>
    </location>
</feature>
<dbReference type="Pfam" id="PF03471">
    <property type="entry name" value="CorC_HlyC"/>
    <property type="match status" value="1"/>
</dbReference>
<dbReference type="CDD" id="cd04590">
    <property type="entry name" value="CBS_pair_CorC_HlyC_assoc"/>
    <property type="match status" value="1"/>
</dbReference>
<keyword evidence="2" id="KW-0677">Repeat</keyword>
<dbReference type="SUPFAM" id="SSF54631">
    <property type="entry name" value="CBS-domain pair"/>
    <property type="match status" value="1"/>
</dbReference>
<comment type="similarity">
    <text evidence="1">Belongs to the UPF0053 family.</text>
</comment>
<dbReference type="InterPro" id="IPR000644">
    <property type="entry name" value="CBS_dom"/>
</dbReference>
<dbReference type="Gene3D" id="3.10.580.10">
    <property type="entry name" value="CBS-domain"/>
    <property type="match status" value="1"/>
</dbReference>
<organism evidence="8">
    <name type="scientific">Candidatus Thiocaldithrix dubininis</name>
    <dbReference type="NCBI Taxonomy" id="3080823"/>
    <lineage>
        <taxon>Bacteria</taxon>
        <taxon>Pseudomonadati</taxon>
        <taxon>Pseudomonadota</taxon>
        <taxon>Gammaproteobacteria</taxon>
        <taxon>Thiotrichales</taxon>
        <taxon>Thiotrichaceae</taxon>
        <taxon>Candidatus Thiocaldithrix</taxon>
    </lineage>
</organism>
<dbReference type="Gene3D" id="3.30.465.10">
    <property type="match status" value="1"/>
</dbReference>